<protein>
    <submittedName>
        <fullName evidence="11">TonB-dependent receptor plug domain-containing protein</fullName>
    </submittedName>
</protein>
<dbReference type="PANTHER" id="PTHR30069">
    <property type="entry name" value="TONB-DEPENDENT OUTER MEMBRANE RECEPTOR"/>
    <property type="match status" value="1"/>
</dbReference>
<dbReference type="InterPro" id="IPR037066">
    <property type="entry name" value="Plug_dom_sf"/>
</dbReference>
<evidence type="ECO:0000256" key="7">
    <source>
        <dbReference type="ARBA" id="ARBA00023237"/>
    </source>
</evidence>
<dbReference type="Proteomes" id="UP001163719">
    <property type="component" value="Unassembled WGS sequence"/>
</dbReference>
<dbReference type="SUPFAM" id="SSF56935">
    <property type="entry name" value="Porins"/>
    <property type="match status" value="1"/>
</dbReference>
<organism evidence="11 12">
    <name type="scientific">Chryseobacterium oryctis</name>
    <dbReference type="NCBI Taxonomy" id="2952618"/>
    <lineage>
        <taxon>Bacteria</taxon>
        <taxon>Pseudomonadati</taxon>
        <taxon>Bacteroidota</taxon>
        <taxon>Flavobacteriia</taxon>
        <taxon>Flavobacteriales</taxon>
        <taxon>Weeksellaceae</taxon>
        <taxon>Chryseobacterium group</taxon>
        <taxon>Chryseobacterium</taxon>
    </lineage>
</organism>
<comment type="similarity">
    <text evidence="8">Belongs to the TonB-dependent receptor family.</text>
</comment>
<dbReference type="InterPro" id="IPR012910">
    <property type="entry name" value="Plug_dom"/>
</dbReference>
<gene>
    <name evidence="11" type="ORF">OH806_14775</name>
</gene>
<accession>A0ABT3HRX0</accession>
<name>A0ABT3HRX0_9FLAO</name>
<dbReference type="RefSeq" id="WP_264744449.1">
    <property type="nucleotide sequence ID" value="NZ_JAPDHV010000008.1"/>
</dbReference>
<dbReference type="InterPro" id="IPR039426">
    <property type="entry name" value="TonB-dep_rcpt-like"/>
</dbReference>
<keyword evidence="2 8" id="KW-0813">Transport</keyword>
<keyword evidence="11" id="KW-0675">Receptor</keyword>
<evidence type="ECO:0000256" key="6">
    <source>
        <dbReference type="ARBA" id="ARBA00023136"/>
    </source>
</evidence>
<dbReference type="Gene3D" id="2.40.170.20">
    <property type="entry name" value="TonB-dependent receptor, beta-barrel domain"/>
    <property type="match status" value="1"/>
</dbReference>
<evidence type="ECO:0000256" key="1">
    <source>
        <dbReference type="ARBA" id="ARBA00004571"/>
    </source>
</evidence>
<evidence type="ECO:0000256" key="5">
    <source>
        <dbReference type="ARBA" id="ARBA00022729"/>
    </source>
</evidence>
<reference evidence="11" key="1">
    <citation type="submission" date="2022-10" db="EMBL/GenBank/DDBJ databases">
        <title>Chryseobacterium babae sp. nov. isolated from the gut of the beetle Oryctes rhinoceros, and Chryseobacterium kimseyorum sp. nov., isolated from a stick insect rearing cage.</title>
        <authorList>
            <person name="Shelomi M."/>
            <person name="Han C.-J."/>
            <person name="Chen W.-M."/>
            <person name="Chen H.-K."/>
            <person name="Liaw S.-J."/>
            <person name="Muhle E."/>
            <person name="Clermont D."/>
        </authorList>
    </citation>
    <scope>NUCLEOTIDE SEQUENCE</scope>
    <source>
        <strain evidence="11">WLa1L2M3</strain>
    </source>
</reference>
<feature type="domain" description="TonB-dependent receptor plug" evidence="10">
    <location>
        <begin position="46"/>
        <end position="154"/>
    </location>
</feature>
<feature type="signal peptide" evidence="9">
    <location>
        <begin position="1"/>
        <end position="19"/>
    </location>
</feature>
<evidence type="ECO:0000256" key="8">
    <source>
        <dbReference type="PROSITE-ProRule" id="PRU01360"/>
    </source>
</evidence>
<comment type="caution">
    <text evidence="11">The sequence shown here is derived from an EMBL/GenBank/DDBJ whole genome shotgun (WGS) entry which is preliminary data.</text>
</comment>
<keyword evidence="7 8" id="KW-0998">Cell outer membrane</keyword>
<evidence type="ECO:0000256" key="9">
    <source>
        <dbReference type="SAM" id="SignalP"/>
    </source>
</evidence>
<feature type="chain" id="PRO_5045367600" evidence="9">
    <location>
        <begin position="20"/>
        <end position="735"/>
    </location>
</feature>
<dbReference type="PANTHER" id="PTHR30069:SF29">
    <property type="entry name" value="HEMOGLOBIN AND HEMOGLOBIN-HAPTOGLOBIN-BINDING PROTEIN 1-RELATED"/>
    <property type="match status" value="1"/>
</dbReference>
<keyword evidence="5 9" id="KW-0732">Signal</keyword>
<keyword evidence="4 8" id="KW-0812">Transmembrane</keyword>
<dbReference type="InterPro" id="IPR036942">
    <property type="entry name" value="Beta-barrel_TonB_sf"/>
</dbReference>
<proteinExistence type="inferred from homology"/>
<dbReference type="EMBL" id="JAPDHV010000008">
    <property type="protein sequence ID" value="MCW3162533.1"/>
    <property type="molecule type" value="Genomic_DNA"/>
</dbReference>
<sequence>MKKNYIILLSLSMIGFANAQENENHIDEVEIHARSKVTKEREEFKKHAQSTEIISEYEINRNNPAFIEQSLGTMAGVQVEKRTQLGGQRIVIRGYGNDQKFNNWGVKMYLNNIPLTGADGVTILDDINFGLINRIEVIKGPAATLYGGGSGGAVRLYMQPESKKGVFISEQFNTGSFGLFQSSTSATSVGENHSITANYGHIGSDGYRPHGKSIKNFYNITGEFKLNPNQKISLLASHGNSLEQVSGQISYDDYYNGIDNGNFAYIRRGAKTKFITSRVGIGHDWKITPNFNNNTTVFYTGTNGERIAAGANETSSFSNYGLRSVFNFNKDWKHFKNQTEFGIEVQQSQSNITNYRYKSVKNTEEPVLRPLYDGSYLKNTNNQSNYFAVEKITYKPWDLMFLAGVSINQIKYNREDLLALPGLFVINGKDYYNKNLSFDKKFKAVASPHFALQKTWKNQIFNLSYSEGYNAPTSATAFISGLNVTNDNLIAEKAKMWDFSIQGLIKDSSIDYQFSLFNINIKNKLTQLGGRIPNAEQTPYTYWANTGDQKNKGMEISVGYSHKPENLFISKIQPFISFTYNNFKYSNFSTYLKEDGKKADVYVYDGKNVIGIPKTKLSLGLDFETKIGLYWQNTYNYIGSVYTDFANTNKVKGFGLLNSKIGYKHTFNQWDLDIFLAGNNLTNQINYTFLFYGNNINDSDQDNQYNNPAVYTDITPGASKAYFFTGFSLKYRFNN</sequence>
<keyword evidence="6 8" id="KW-0472">Membrane</keyword>
<keyword evidence="3 8" id="KW-1134">Transmembrane beta strand</keyword>
<evidence type="ECO:0000256" key="4">
    <source>
        <dbReference type="ARBA" id="ARBA00022692"/>
    </source>
</evidence>
<evidence type="ECO:0000256" key="3">
    <source>
        <dbReference type="ARBA" id="ARBA00022452"/>
    </source>
</evidence>
<dbReference type="Pfam" id="PF07715">
    <property type="entry name" value="Plug"/>
    <property type="match status" value="1"/>
</dbReference>
<comment type="subcellular location">
    <subcellularLocation>
        <location evidence="1 8">Cell outer membrane</location>
        <topology evidence="1 8">Multi-pass membrane protein</topology>
    </subcellularLocation>
</comment>
<dbReference type="Gene3D" id="2.170.130.10">
    <property type="entry name" value="TonB-dependent receptor, plug domain"/>
    <property type="match status" value="1"/>
</dbReference>
<evidence type="ECO:0000259" key="10">
    <source>
        <dbReference type="Pfam" id="PF07715"/>
    </source>
</evidence>
<evidence type="ECO:0000256" key="2">
    <source>
        <dbReference type="ARBA" id="ARBA00022448"/>
    </source>
</evidence>
<dbReference type="PROSITE" id="PS52016">
    <property type="entry name" value="TONB_DEPENDENT_REC_3"/>
    <property type="match status" value="1"/>
</dbReference>
<keyword evidence="12" id="KW-1185">Reference proteome</keyword>
<evidence type="ECO:0000313" key="11">
    <source>
        <dbReference type="EMBL" id="MCW3162533.1"/>
    </source>
</evidence>
<evidence type="ECO:0000313" key="12">
    <source>
        <dbReference type="Proteomes" id="UP001163719"/>
    </source>
</evidence>